<name>A0A3A6QCN8_9EURY</name>
<evidence type="ECO:0000256" key="3">
    <source>
        <dbReference type="SAM" id="MobiDB-lite"/>
    </source>
</evidence>
<dbReference type="EMBL" id="QMDW01000015">
    <property type="protein sequence ID" value="RJX48864.1"/>
    <property type="molecule type" value="Genomic_DNA"/>
</dbReference>
<dbReference type="NCBIfam" id="TIGR00177">
    <property type="entry name" value="molyb_syn"/>
    <property type="match status" value="1"/>
</dbReference>
<keyword evidence="6" id="KW-1185">Reference proteome</keyword>
<evidence type="ECO:0000256" key="2">
    <source>
        <dbReference type="ARBA" id="ARBA00023150"/>
    </source>
</evidence>
<dbReference type="OrthoDB" id="205337at2157"/>
<dbReference type="GO" id="GO:0005829">
    <property type="term" value="C:cytosol"/>
    <property type="evidence" value="ECO:0007669"/>
    <property type="project" value="TreeGrafter"/>
</dbReference>
<dbReference type="InterPro" id="IPR001453">
    <property type="entry name" value="MoaB/Mog_dom"/>
</dbReference>
<gene>
    <name evidence="5" type="ORF">DP106_10780</name>
</gene>
<dbReference type="InterPro" id="IPR008284">
    <property type="entry name" value="MoCF_biosynth_CS"/>
</dbReference>
<accession>A0A3A6QCN8</accession>
<comment type="similarity">
    <text evidence="1">Belongs to the MoaB/Mog family.</text>
</comment>
<organism evidence="5 6">
    <name type="scientific">Halonotius pteroides</name>
    <dbReference type="NCBI Taxonomy" id="268735"/>
    <lineage>
        <taxon>Archaea</taxon>
        <taxon>Methanobacteriati</taxon>
        <taxon>Methanobacteriota</taxon>
        <taxon>Stenosarchaea group</taxon>
        <taxon>Halobacteria</taxon>
        <taxon>Halobacteriales</taxon>
        <taxon>Haloferacaceae</taxon>
        <taxon>Halonotius</taxon>
    </lineage>
</organism>
<sequence length="190" mass="20043">MTANGPPTPTTDPERRTTDDHGHDLVSPLQAAILTVSTSRAETDGDVDDPGGDRIESLFEDAGHRVVDRRLVADSVGGIQRALDDLLDDDTVDLVVTTGGTGATVDDVTPDAVADRVDRELPGFGELFRELSYEEIGPRTIASRATGGIARDTPVFVLPGSTNAVELATEAIILPEGPHLVGLATRHLTD</sequence>
<dbReference type="PANTHER" id="PTHR43232">
    <property type="entry name" value="MOLYBDENUM COFACTOR BIOSYNTHESIS PROTEIN B"/>
    <property type="match status" value="1"/>
</dbReference>
<evidence type="ECO:0000313" key="5">
    <source>
        <dbReference type="EMBL" id="RJX48864.1"/>
    </source>
</evidence>
<proteinExistence type="inferred from homology"/>
<dbReference type="SMART" id="SM00852">
    <property type="entry name" value="MoCF_biosynth"/>
    <property type="match status" value="1"/>
</dbReference>
<dbReference type="AlphaFoldDB" id="A0A3A6QCN8"/>
<reference evidence="5 6" key="1">
    <citation type="submission" date="2018-06" db="EMBL/GenBank/DDBJ databases">
        <title>Halonotius sp. F13-13 a new haloarchaeeon isolated from a solar saltern from Isla Cristina, Huelva, Spain.</title>
        <authorList>
            <person name="Duran-Viseras A."/>
            <person name="Sanchez-Porro C."/>
            <person name="Ventosa A."/>
        </authorList>
    </citation>
    <scope>NUCLEOTIDE SEQUENCE [LARGE SCALE GENOMIC DNA]</scope>
    <source>
        <strain evidence="5 6">CECT 7525</strain>
    </source>
</reference>
<dbReference type="InterPro" id="IPR036425">
    <property type="entry name" value="MoaB/Mog-like_dom_sf"/>
</dbReference>
<dbReference type="Proteomes" id="UP000281564">
    <property type="component" value="Unassembled WGS sequence"/>
</dbReference>
<dbReference type="PANTHER" id="PTHR43232:SF2">
    <property type="entry name" value="MOLYBDENUM COFACTOR BIOSYNTHESIS PROTEIN B"/>
    <property type="match status" value="1"/>
</dbReference>
<dbReference type="RefSeq" id="WP_120085250.1">
    <property type="nucleotide sequence ID" value="NZ_QMDW01000015.1"/>
</dbReference>
<feature type="compositionally biased region" description="Basic and acidic residues" evidence="3">
    <location>
        <begin position="12"/>
        <end position="23"/>
    </location>
</feature>
<comment type="caution">
    <text evidence="5">The sequence shown here is derived from an EMBL/GenBank/DDBJ whole genome shotgun (WGS) entry which is preliminary data.</text>
</comment>
<protein>
    <submittedName>
        <fullName evidence="5">Molybdenum cofactor biosynthesis protein MoaB</fullName>
    </submittedName>
</protein>
<dbReference type="SUPFAM" id="SSF53218">
    <property type="entry name" value="Molybdenum cofactor biosynthesis proteins"/>
    <property type="match status" value="1"/>
</dbReference>
<dbReference type="GO" id="GO:0006777">
    <property type="term" value="P:Mo-molybdopterin cofactor biosynthetic process"/>
    <property type="evidence" value="ECO:0007669"/>
    <property type="project" value="UniProtKB-KW"/>
</dbReference>
<keyword evidence="2" id="KW-0501">Molybdenum cofactor biosynthesis</keyword>
<evidence type="ECO:0000256" key="1">
    <source>
        <dbReference type="ARBA" id="ARBA00006112"/>
    </source>
</evidence>
<dbReference type="PIRSF" id="PIRSF006443">
    <property type="entry name" value="MoaB"/>
    <property type="match status" value="1"/>
</dbReference>
<evidence type="ECO:0000313" key="6">
    <source>
        <dbReference type="Proteomes" id="UP000281564"/>
    </source>
</evidence>
<feature type="compositionally biased region" description="Pro residues" evidence="3">
    <location>
        <begin position="1"/>
        <end position="10"/>
    </location>
</feature>
<dbReference type="Gene3D" id="3.40.980.10">
    <property type="entry name" value="MoaB/Mog-like domain"/>
    <property type="match status" value="1"/>
</dbReference>
<dbReference type="Pfam" id="PF00994">
    <property type="entry name" value="MoCF_biosynth"/>
    <property type="match status" value="1"/>
</dbReference>
<feature type="domain" description="MoaB/Mog" evidence="4">
    <location>
        <begin position="32"/>
        <end position="180"/>
    </location>
</feature>
<feature type="region of interest" description="Disordered" evidence="3">
    <location>
        <begin position="1"/>
        <end position="23"/>
    </location>
</feature>
<dbReference type="PROSITE" id="PS01078">
    <property type="entry name" value="MOCF_BIOSYNTHESIS_1"/>
    <property type="match status" value="1"/>
</dbReference>
<evidence type="ECO:0000259" key="4">
    <source>
        <dbReference type="SMART" id="SM00852"/>
    </source>
</evidence>
<dbReference type="InterPro" id="IPR012245">
    <property type="entry name" value="MoaB"/>
</dbReference>